<feature type="transmembrane region" description="Helical" evidence="1">
    <location>
        <begin position="263"/>
        <end position="282"/>
    </location>
</feature>
<name>A0ABT6A2F1_9ACTN</name>
<dbReference type="EMBL" id="JARJBB010000004">
    <property type="protein sequence ID" value="MDF3298824.1"/>
    <property type="molecule type" value="Genomic_DNA"/>
</dbReference>
<evidence type="ECO:0008006" key="4">
    <source>
        <dbReference type="Google" id="ProtNLM"/>
    </source>
</evidence>
<keyword evidence="1" id="KW-0812">Transmembrane</keyword>
<feature type="transmembrane region" description="Helical" evidence="1">
    <location>
        <begin position="321"/>
        <end position="342"/>
    </location>
</feature>
<keyword evidence="3" id="KW-1185">Reference proteome</keyword>
<gene>
    <name evidence="2" type="ORF">P3H78_09295</name>
</gene>
<dbReference type="RefSeq" id="WP_276108383.1">
    <property type="nucleotide sequence ID" value="NZ_JARJBB010000004.1"/>
</dbReference>
<proteinExistence type="predicted"/>
<evidence type="ECO:0000313" key="3">
    <source>
        <dbReference type="Proteomes" id="UP001221150"/>
    </source>
</evidence>
<protein>
    <recommendedName>
        <fullName evidence="4">DUF2029 domain-containing protein</fullName>
    </recommendedName>
</protein>
<feature type="transmembrane region" description="Helical" evidence="1">
    <location>
        <begin position="156"/>
        <end position="177"/>
    </location>
</feature>
<sequence>MAGLALFVLVGATAPNYNTLRAPTTWLGLPALPGVVSEVVTCLAVLLSCVGTLRLLDAQGRGWSPDPRTLFRYGACAALLVAQLTPVGSSDTASYAAYGRIAALGGDPYLTTPVQLGDAYAHLVSDAWRDTPSVYGPVAMWWQTAAAYVGGDRPWLTIWVLMLANAAVFLGVGHILIRVADDPVRAALMWSANPLLIGVLVAGGHLDTLVAGLAVCAVHLARRARGRHHDLAVGVLIGLACGAKVSAALLGAGLVWPLLRRRAWARAACVTAAAALTLAVLYGTCGLHALGPLSAASHMVSSPSLWAGFDHVATALLGSRASSAAIAVLWPALMLALAWLFHRRLPPDVPAVVATPFVLAFAWILAAPWSMPWYAALACAPAALFRHHRLTQYLVAATGVLALVHNGGGHGWA</sequence>
<reference evidence="2 3" key="1">
    <citation type="submission" date="2023-03" db="EMBL/GenBank/DDBJ databases">
        <title>Draft genome sequence of Streptomyces sp. K1PA1 isolated from peat swamp forest in Thailand.</title>
        <authorList>
            <person name="Klaysubun C."/>
            <person name="Duangmal K."/>
        </authorList>
    </citation>
    <scope>NUCLEOTIDE SEQUENCE [LARGE SCALE GENOMIC DNA]</scope>
    <source>
        <strain evidence="2 3">K1PA1</strain>
    </source>
</reference>
<feature type="transmembrane region" description="Helical" evidence="1">
    <location>
        <begin position="349"/>
        <end position="370"/>
    </location>
</feature>
<evidence type="ECO:0000256" key="1">
    <source>
        <dbReference type="SAM" id="Phobius"/>
    </source>
</evidence>
<feature type="transmembrane region" description="Helical" evidence="1">
    <location>
        <begin position="390"/>
        <end position="408"/>
    </location>
</feature>
<feature type="transmembrane region" description="Helical" evidence="1">
    <location>
        <begin position="31"/>
        <end position="56"/>
    </location>
</feature>
<dbReference type="Pfam" id="PF26314">
    <property type="entry name" value="MptA_B_family"/>
    <property type="match status" value="1"/>
</dbReference>
<evidence type="ECO:0000313" key="2">
    <source>
        <dbReference type="EMBL" id="MDF3298824.1"/>
    </source>
</evidence>
<dbReference type="Proteomes" id="UP001221150">
    <property type="component" value="Unassembled WGS sequence"/>
</dbReference>
<keyword evidence="1" id="KW-1133">Transmembrane helix</keyword>
<keyword evidence="1" id="KW-0472">Membrane</keyword>
<comment type="caution">
    <text evidence="2">The sequence shown here is derived from an EMBL/GenBank/DDBJ whole genome shotgun (WGS) entry which is preliminary data.</text>
</comment>
<feature type="transmembrane region" description="Helical" evidence="1">
    <location>
        <begin position="197"/>
        <end position="221"/>
    </location>
</feature>
<feature type="transmembrane region" description="Helical" evidence="1">
    <location>
        <begin position="233"/>
        <end position="257"/>
    </location>
</feature>
<accession>A0ABT6A2F1</accession>
<organism evidence="2 3">
    <name type="scientific">Streptomyces tropicalis</name>
    <dbReference type="NCBI Taxonomy" id="3034234"/>
    <lineage>
        <taxon>Bacteria</taxon>
        <taxon>Bacillati</taxon>
        <taxon>Actinomycetota</taxon>
        <taxon>Actinomycetes</taxon>
        <taxon>Kitasatosporales</taxon>
        <taxon>Streptomycetaceae</taxon>
        <taxon>Streptomyces</taxon>
    </lineage>
</organism>